<comment type="subcellular location">
    <subcellularLocation>
        <location evidence="1 8">Cell membrane</location>
        <topology evidence="1 8">Multi-pass membrane protein</topology>
    </subcellularLocation>
</comment>
<dbReference type="SUPFAM" id="SSF100895">
    <property type="entry name" value="Kazal-type serine protease inhibitors"/>
    <property type="match status" value="1"/>
</dbReference>
<keyword evidence="8" id="KW-0813">Transport</keyword>
<dbReference type="PANTHER" id="PTHR11388:SF76">
    <property type="entry name" value="SOLUTE CARRIER ORGANIC ANION TRANSPORTER FAMILY MEMBER"/>
    <property type="match status" value="1"/>
</dbReference>
<dbReference type="GO" id="GO:0043252">
    <property type="term" value="P:sodium-independent organic anion transport"/>
    <property type="evidence" value="ECO:0007669"/>
    <property type="project" value="TreeGrafter"/>
</dbReference>
<dbReference type="InterPro" id="IPR004156">
    <property type="entry name" value="OATP"/>
</dbReference>
<keyword evidence="7" id="KW-1015">Disulfide bond</keyword>
<dbReference type="PANTHER" id="PTHR11388">
    <property type="entry name" value="ORGANIC ANION TRANSPORTER"/>
    <property type="match status" value="1"/>
</dbReference>
<feature type="transmembrane region" description="Helical" evidence="8">
    <location>
        <begin position="125"/>
        <end position="147"/>
    </location>
</feature>
<feature type="transmembrane region" description="Helical" evidence="8">
    <location>
        <begin position="58"/>
        <end position="77"/>
    </location>
</feature>
<evidence type="ECO:0000256" key="5">
    <source>
        <dbReference type="ARBA" id="ARBA00022989"/>
    </source>
</evidence>
<evidence type="ECO:0000256" key="4">
    <source>
        <dbReference type="ARBA" id="ARBA00022692"/>
    </source>
</evidence>
<proteinExistence type="inferred from homology"/>
<feature type="transmembrane region" description="Helical" evidence="8">
    <location>
        <begin position="224"/>
        <end position="251"/>
    </location>
</feature>
<evidence type="ECO:0000313" key="10">
    <source>
        <dbReference type="EMBL" id="JAS22281.1"/>
    </source>
</evidence>
<dbReference type="GO" id="GO:0015347">
    <property type="term" value="F:sodium-independent organic anion transmembrane transporter activity"/>
    <property type="evidence" value="ECO:0007669"/>
    <property type="project" value="TreeGrafter"/>
</dbReference>
<evidence type="ECO:0000256" key="2">
    <source>
        <dbReference type="ARBA" id="ARBA00009657"/>
    </source>
</evidence>
<dbReference type="PROSITE" id="PS51465">
    <property type="entry name" value="KAZAL_2"/>
    <property type="match status" value="1"/>
</dbReference>
<evidence type="ECO:0000256" key="1">
    <source>
        <dbReference type="ARBA" id="ARBA00004651"/>
    </source>
</evidence>
<dbReference type="GO" id="GO:0016323">
    <property type="term" value="C:basolateral plasma membrane"/>
    <property type="evidence" value="ECO:0007669"/>
    <property type="project" value="TreeGrafter"/>
</dbReference>
<dbReference type="InterPro" id="IPR002350">
    <property type="entry name" value="Kazal_dom"/>
</dbReference>
<dbReference type="SUPFAM" id="SSF103473">
    <property type="entry name" value="MFS general substrate transporter"/>
    <property type="match status" value="1"/>
</dbReference>
<feature type="transmembrane region" description="Helical" evidence="8">
    <location>
        <begin position="372"/>
        <end position="393"/>
    </location>
</feature>
<protein>
    <recommendedName>
        <fullName evidence="8">Solute carrier organic anion transporter family member</fullName>
    </recommendedName>
</protein>
<dbReference type="CDD" id="cd17336">
    <property type="entry name" value="MFS_SLCO_OATP"/>
    <property type="match status" value="1"/>
</dbReference>
<feature type="domain" description="Kazal-like" evidence="9">
    <location>
        <begin position="441"/>
        <end position="498"/>
    </location>
</feature>
<dbReference type="Gene3D" id="1.20.1250.20">
    <property type="entry name" value="MFS general substrate transporter like domains"/>
    <property type="match status" value="1"/>
</dbReference>
<gene>
    <name evidence="10" type="ORF">g.31953</name>
</gene>
<sequence length="646" mass="71633">FFQTVLTTSVNNMDVNGRISPNGFQTDATKKDDDEEDVKCGIGGIYPSCLQVLASKKAYVIIYGLLGMNQFAMHAYSVSTLTTIERRFKIPSRLTGFMTGAWDIGTMVVGILMAYFGSKSHKARWVAFGSIICGLACFSKLIPHFWFSPEKIDFGIDMNISKTGNRSLIYTPPEEDCSDGGISLLPAYILIASQIILGIGASPYWTLGIAYLDDNVRKNAMPLLFAITACFRMVGPTVGFLLGAYALGIYVNPEESSSISSDDPRWIGAWWLGWVPLGITLLTLGTVMSLFPRRLPRAVIRKQNDTNNSIQPPMEKSFRDFKRTIKRLTNNPVLIYNSISSVFYILGMIGYWTFMPKYMETQFKISAAVSSFYTGSIGLIFTAFGVVSSGAIISKVKPSPRILAAWNIFVELLDVIGYVSFAYIGCPSDDLHGTWASDGSWDLTMPCNADFKCSPAVKYEPICSLDKSTTFYSPCHAGCTDVSYKNNTKMFINCKCIDSGMATESYCPVDCHNNFVIFIVILCILRFFSSSGRAGNTIIQIRSVSEEDKSISIGFAEFLLSTIAFLPGPVMYGYLLDSTCLVWGQSCGSTGNCWLYDGQVLRYYLNFTSAGLIFIASLFDGMVWYHVKNIKLYDQEVRKKVAEVIK</sequence>
<keyword evidence="3" id="KW-1003">Cell membrane</keyword>
<dbReference type="InterPro" id="IPR036058">
    <property type="entry name" value="Kazal_dom_sf"/>
</dbReference>
<evidence type="ECO:0000256" key="3">
    <source>
        <dbReference type="ARBA" id="ARBA00022475"/>
    </source>
</evidence>
<keyword evidence="6 8" id="KW-0472">Membrane</keyword>
<dbReference type="InterPro" id="IPR036259">
    <property type="entry name" value="MFS_trans_sf"/>
</dbReference>
<feature type="transmembrane region" description="Helical" evidence="8">
    <location>
        <begin position="604"/>
        <end position="625"/>
    </location>
</feature>
<organism evidence="10">
    <name type="scientific">Clastoptera arizonana</name>
    <name type="common">Arizona spittle bug</name>
    <dbReference type="NCBI Taxonomy" id="38151"/>
    <lineage>
        <taxon>Eukaryota</taxon>
        <taxon>Metazoa</taxon>
        <taxon>Ecdysozoa</taxon>
        <taxon>Arthropoda</taxon>
        <taxon>Hexapoda</taxon>
        <taxon>Insecta</taxon>
        <taxon>Pterygota</taxon>
        <taxon>Neoptera</taxon>
        <taxon>Paraneoptera</taxon>
        <taxon>Hemiptera</taxon>
        <taxon>Auchenorrhyncha</taxon>
        <taxon>Cercopoidea</taxon>
        <taxon>Clastopteridae</taxon>
        <taxon>Clastoptera</taxon>
    </lineage>
</organism>
<evidence type="ECO:0000256" key="7">
    <source>
        <dbReference type="ARBA" id="ARBA00023157"/>
    </source>
</evidence>
<dbReference type="EMBL" id="GEDC01015017">
    <property type="protein sequence ID" value="JAS22281.1"/>
    <property type="molecule type" value="Transcribed_RNA"/>
</dbReference>
<dbReference type="Pfam" id="PF03137">
    <property type="entry name" value="OATP"/>
    <property type="match status" value="1"/>
</dbReference>
<feature type="transmembrane region" description="Helical" evidence="8">
    <location>
        <begin position="333"/>
        <end position="352"/>
    </location>
</feature>
<feature type="transmembrane region" description="Helical" evidence="8">
    <location>
        <begin position="550"/>
        <end position="575"/>
    </location>
</feature>
<feature type="transmembrane region" description="Helical" evidence="8">
    <location>
        <begin position="271"/>
        <end position="291"/>
    </location>
</feature>
<reference evidence="10" key="1">
    <citation type="submission" date="2015-12" db="EMBL/GenBank/DDBJ databases">
        <title>De novo transcriptome assembly of four potential Pierce s Disease insect vectors from Arizona vineyards.</title>
        <authorList>
            <person name="Tassone E.E."/>
        </authorList>
    </citation>
    <scope>NUCLEOTIDE SEQUENCE</scope>
</reference>
<feature type="transmembrane region" description="Helical" evidence="8">
    <location>
        <begin position="97"/>
        <end position="118"/>
    </location>
</feature>
<evidence type="ECO:0000256" key="8">
    <source>
        <dbReference type="RuleBase" id="RU362056"/>
    </source>
</evidence>
<feature type="transmembrane region" description="Helical" evidence="8">
    <location>
        <begin position="512"/>
        <end position="529"/>
    </location>
</feature>
<evidence type="ECO:0000256" key="6">
    <source>
        <dbReference type="ARBA" id="ARBA00023136"/>
    </source>
</evidence>
<feature type="non-terminal residue" evidence="10">
    <location>
        <position position="1"/>
    </location>
</feature>
<comment type="similarity">
    <text evidence="2 8">Belongs to the organo anion transporter (TC 2.A.60) family.</text>
</comment>
<name>A0A1B6D9A6_9HEMI</name>
<accession>A0A1B6D9A6</accession>
<evidence type="ECO:0000259" key="9">
    <source>
        <dbReference type="PROSITE" id="PS51465"/>
    </source>
</evidence>
<dbReference type="AlphaFoldDB" id="A0A1B6D9A6"/>
<dbReference type="NCBIfam" id="TIGR00805">
    <property type="entry name" value="oat"/>
    <property type="match status" value="1"/>
</dbReference>
<feature type="transmembrane region" description="Helical" evidence="8">
    <location>
        <begin position="405"/>
        <end position="425"/>
    </location>
</feature>
<feature type="transmembrane region" description="Helical" evidence="8">
    <location>
        <begin position="188"/>
        <end position="212"/>
    </location>
</feature>
<dbReference type="GO" id="GO:0006811">
    <property type="term" value="P:monoatomic ion transport"/>
    <property type="evidence" value="ECO:0007669"/>
    <property type="project" value="UniProtKB-KW"/>
</dbReference>
<keyword evidence="5 8" id="KW-1133">Transmembrane helix</keyword>
<keyword evidence="8" id="KW-0406">Ion transport</keyword>
<keyword evidence="4 8" id="KW-0812">Transmembrane</keyword>